<proteinExistence type="predicted"/>
<dbReference type="KEGG" id="ehi:EHI_013440"/>
<keyword evidence="3" id="KW-1185">Reference proteome</keyword>
<reference evidence="2" key="1">
    <citation type="journal article" date="2005" name="Nature">
        <title>The genome of the protist parasite Entamoeba histolytica.</title>
        <authorList>
            <person name="Loftus B."/>
            <person name="Anderson I."/>
            <person name="Davies R."/>
            <person name="Alsmark U.C."/>
            <person name="Samuelson J."/>
            <person name="Amedeo P."/>
            <person name="Roncaglia P."/>
            <person name="Berriman M."/>
            <person name="Hirt R.P."/>
            <person name="Mann B.J."/>
            <person name="Nozaki T."/>
            <person name="Suh B."/>
            <person name="Pop M."/>
            <person name="Duchene M."/>
            <person name="Ackers J."/>
            <person name="Tannich E."/>
            <person name="Leippe M."/>
            <person name="Hofer M."/>
            <person name="Bruchhaus I."/>
            <person name="Willhoeft U."/>
            <person name="Bhattacharya A."/>
            <person name="Chillingworth T."/>
            <person name="Churcher C."/>
            <person name="Hance Z."/>
            <person name="Harris B."/>
            <person name="Harris D."/>
            <person name="Jagels K."/>
            <person name="Moule S."/>
            <person name="Mungall K."/>
            <person name="Ormond D."/>
            <person name="Squares R."/>
            <person name="Whitehead S."/>
            <person name="Quail M.A."/>
            <person name="Rabbinowitsch E."/>
            <person name="Norbertczak H."/>
            <person name="Price C."/>
            <person name="Wang Z."/>
            <person name="Guillen N."/>
            <person name="Gilchrist C."/>
            <person name="Stroup S.E."/>
            <person name="Bhattacharya S."/>
            <person name="Lohia A."/>
            <person name="Foster P.G."/>
            <person name="Sicheritz-Ponten T."/>
            <person name="Weber C."/>
            <person name="Singh U."/>
            <person name="Mukherjee C."/>
            <person name="El-Sayed N.M."/>
            <person name="Petri W.A.Jr."/>
            <person name="Clark C.G."/>
            <person name="Embley T.M."/>
            <person name="Barrell B."/>
            <person name="Fraser C.M."/>
            <person name="Hall N."/>
        </authorList>
    </citation>
    <scope>NUCLEOTIDE SEQUENCE [LARGE SCALE GENOMIC DNA]</scope>
    <source>
        <strain evidence="2">HM-1:IMSS</strain>
    </source>
</reference>
<dbReference type="OrthoDB" id="27214at2759"/>
<reference evidence="2" key="2">
    <citation type="submission" date="2007-03" db="EMBL/GenBank/DDBJ databases">
        <authorList>
            <person name="Lorenzi H."/>
            <person name="Amedeo P."/>
            <person name="Inman J."/>
            <person name="Schobel S."/>
            <person name="Caler E."/>
        </authorList>
    </citation>
    <scope>GENOME REANNOTATION</scope>
    <source>
        <strain evidence="2">HM-1:IMSS</strain>
    </source>
</reference>
<dbReference type="RefSeq" id="XP_001914394.1">
    <property type="nucleotide sequence ID" value="XM_001914359.1"/>
</dbReference>
<feature type="non-terminal residue" evidence="2">
    <location>
        <position position="1"/>
    </location>
</feature>
<organism evidence="2 3">
    <name type="scientific">Entamoeba histolytica (strain ATCC 30459 / HM-1:IMSS / ABRM)</name>
    <dbReference type="NCBI Taxonomy" id="294381"/>
    <lineage>
        <taxon>Eukaryota</taxon>
        <taxon>Amoebozoa</taxon>
        <taxon>Evosea</taxon>
        <taxon>Archamoebae</taxon>
        <taxon>Mastigamoebida</taxon>
        <taxon>Entamoebidae</taxon>
        <taxon>Entamoeba</taxon>
    </lineage>
</organism>
<dbReference type="InParanoid" id="B1N5C8"/>
<dbReference type="VEuPathDB" id="AmoebaDB:EHI_013440"/>
<dbReference type="PANTHER" id="PTHR37049:SF4">
    <property type="entry name" value="RHODANESE DOMAIN-CONTAINING PROTEIN"/>
    <property type="match status" value="1"/>
</dbReference>
<evidence type="ECO:0000313" key="2">
    <source>
        <dbReference type="EMBL" id="EDS88830.1"/>
    </source>
</evidence>
<accession>B1N5C8</accession>
<evidence type="ECO:0000256" key="1">
    <source>
        <dbReference type="SAM" id="Phobius"/>
    </source>
</evidence>
<keyword evidence="1" id="KW-0812">Transmembrane</keyword>
<dbReference type="PANTHER" id="PTHR37049">
    <property type="entry name" value="PEPTIDASE S41 FAMILY PROTEIN"/>
    <property type="match status" value="1"/>
</dbReference>
<dbReference type="Proteomes" id="UP000001926">
    <property type="component" value="Partially assembled WGS sequence"/>
</dbReference>
<dbReference type="AlphaFoldDB" id="B1N5C8"/>
<dbReference type="GeneID" id="6220453"/>
<dbReference type="EMBL" id="DS571737">
    <property type="protein sequence ID" value="EDS88830.1"/>
    <property type="molecule type" value="Genomic_DNA"/>
</dbReference>
<keyword evidence="1" id="KW-1133">Transmembrane helix</keyword>
<sequence>LPHIWMGVYGYNLRISVGERYRYNYEYNETIPREFLTDMIDERVNIYQFSNYKINEFAEQTKKIIEKYQTKCNPKNKRLVKRDSKCDNEINIEHGHGGYECGDNGEWSSKCVLAYCDEGYKFDYINNKCIKGICSSGMPIMTVNLVMIILGIITLIL</sequence>
<evidence type="ECO:0000313" key="3">
    <source>
        <dbReference type="Proteomes" id="UP000001926"/>
    </source>
</evidence>
<feature type="transmembrane region" description="Helical" evidence="1">
    <location>
        <begin position="137"/>
        <end position="156"/>
    </location>
</feature>
<dbReference type="HOGENOM" id="CLU_142034_0_0_1"/>
<keyword evidence="1" id="KW-0472">Membrane</keyword>
<protein>
    <submittedName>
        <fullName evidence="2">Uncharacterized protein</fullName>
    </submittedName>
</protein>
<dbReference type="InterPro" id="IPR052766">
    <property type="entry name" value="S41A_metabolite_peptidase"/>
</dbReference>
<gene>
    <name evidence="2" type="ORF">EHI_013440</name>
</gene>
<name>B1N5C8_ENTH1</name>